<dbReference type="AlphaFoldDB" id="A0A8B7UY37"/>
<keyword evidence="7 10" id="KW-0966">Cell projection</keyword>
<evidence type="ECO:0000256" key="7">
    <source>
        <dbReference type="ARBA" id="ARBA00023273"/>
    </source>
</evidence>
<keyword evidence="4 10" id="KW-0433">Leucine-rich repeat</keyword>
<evidence type="ECO:0000256" key="3">
    <source>
        <dbReference type="ARBA" id="ARBA00022553"/>
    </source>
</evidence>
<dbReference type="PANTHER" id="PTHR45973">
    <property type="entry name" value="PROTEIN PHOSPHATASE 1 REGULATORY SUBUNIT SDS22-RELATED"/>
    <property type="match status" value="1"/>
</dbReference>
<dbReference type="FunFam" id="3.80.10.10:FF:000349">
    <property type="entry name" value="Dynein assembly factor 1, axonemal"/>
    <property type="match status" value="1"/>
</dbReference>
<evidence type="ECO:0000256" key="8">
    <source>
        <dbReference type="ARBA" id="ARBA00024429"/>
    </source>
</evidence>
<protein>
    <recommendedName>
        <fullName evidence="8 10">Dynein axonemal assembly factor 1</fullName>
    </recommendedName>
</protein>
<sequence>MHPEAAEPAEDGPAEPACAPELGVEESAGDHPDAGQGVRKEEISDPKEICVGSSDTPYQSQQQQSGDSGSDSHLAHPRDDREDRGPRMTKQFLQKLCKQHKLYITPALNDTLYLHFKGFDRIENLEEYTGLRCLWLECNGIQKIENLEAQTELRCLFLQVNLLHKIENLEPLQKLDALNLSNNYIKTIENLSCLPVLNTLQMAHNHLETVEDIQHLRECTKLCVLDLSHNRLGDPEILSVLESMPNLRVLNLMGNSVIKHVPNYRRTVIVRLKHLTYLDDRPVFPKDRACAEAWALGGYAAEKEERQQWEIREQKKITDSLEALAMIKRRAEEQRREKEAQEQGENPPPDSMDGQEEAPLCEETQQKMKLFVKESFEVKDELFPQKCGAEEELPAEAETEDQEPAGSLPGAVPPGNAADHMQMRACASGEAVQCRLLAGSPSLDGVVTLASSQLRKSTFQVVAAEDVLVLEPEVTGPEDVDAVTLETKEKLFICDLPDLEDVDGTDVSLEDQVKETCFPKIQAISCLSDDSDPELDHIHSGALSHIFAISKDPSKKARTPFTDIFKEEETRNLETQTEDITSLQPLIQELSDRKLSGQLPMPPICRTDPAPTPSGEDKDGHAPVASPSGNTPVLQSPKLCGEMHCRPASSGTGWGRGSVLMTDCEVICRSHSKFKTLEASCPVLVN</sequence>
<organism evidence="12">
    <name type="scientific">Castor canadensis</name>
    <name type="common">American beaver</name>
    <dbReference type="NCBI Taxonomy" id="51338"/>
    <lineage>
        <taxon>Eukaryota</taxon>
        <taxon>Metazoa</taxon>
        <taxon>Chordata</taxon>
        <taxon>Craniata</taxon>
        <taxon>Vertebrata</taxon>
        <taxon>Euteleostomi</taxon>
        <taxon>Mammalia</taxon>
        <taxon>Eutheria</taxon>
        <taxon>Euarchontoglires</taxon>
        <taxon>Glires</taxon>
        <taxon>Rodentia</taxon>
        <taxon>Castorimorpha</taxon>
        <taxon>Castoridae</taxon>
        <taxon>Castor</taxon>
    </lineage>
</organism>
<accession>A0A8B7UY37</accession>
<comment type="subcellular location">
    <subcellularLocation>
        <location evidence="1 10">Cell projection</location>
        <location evidence="1 10">Cilium</location>
    </subcellularLocation>
</comment>
<dbReference type="Pfam" id="PF14580">
    <property type="entry name" value="LRR_9"/>
    <property type="match status" value="1"/>
</dbReference>
<evidence type="ECO:0000256" key="6">
    <source>
        <dbReference type="ARBA" id="ARBA00023069"/>
    </source>
</evidence>
<dbReference type="GO" id="GO:0070840">
    <property type="term" value="F:dynein complex binding"/>
    <property type="evidence" value="ECO:0007669"/>
    <property type="project" value="UniProtKB-UniRule"/>
</dbReference>
<evidence type="ECO:0000256" key="10">
    <source>
        <dbReference type="RuleBase" id="RU364076"/>
    </source>
</evidence>
<name>A0A8B7UY37_CASCN</name>
<dbReference type="GeneID" id="109689498"/>
<dbReference type="Proteomes" id="UP001732720">
    <property type="component" value="Chromosome 15"/>
</dbReference>
<proteinExistence type="inferred from homology"/>
<dbReference type="CTD" id="123872"/>
<dbReference type="RefSeq" id="XP_020023967.1">
    <property type="nucleotide sequence ID" value="XM_020168378.1"/>
</dbReference>
<dbReference type="Gene3D" id="3.80.10.10">
    <property type="entry name" value="Ribonuclease Inhibitor"/>
    <property type="match status" value="2"/>
</dbReference>
<keyword evidence="5 10" id="KW-0677">Repeat</keyword>
<dbReference type="KEGG" id="ccan:109689498"/>
<dbReference type="GO" id="GO:0035082">
    <property type="term" value="P:axoneme assembly"/>
    <property type="evidence" value="ECO:0007669"/>
    <property type="project" value="TreeGrafter"/>
</dbReference>
<dbReference type="InterPro" id="IPR050576">
    <property type="entry name" value="Cilia_flagella_integrity"/>
</dbReference>
<dbReference type="FunFam" id="3.80.10.10:FF:000394">
    <property type="entry name" value="Dynein assembly factor 1, axonemal"/>
    <property type="match status" value="1"/>
</dbReference>
<keyword evidence="11" id="KW-1185">Reference proteome</keyword>
<dbReference type="PROSITE" id="PS51450">
    <property type="entry name" value="LRR"/>
    <property type="match status" value="4"/>
</dbReference>
<evidence type="ECO:0000313" key="12">
    <source>
        <dbReference type="RefSeq" id="XP_020023967.1"/>
    </source>
</evidence>
<keyword evidence="6 10" id="KW-0969">Cilium</keyword>
<gene>
    <name evidence="12" type="primary">Dnaaf1</name>
</gene>
<dbReference type="SUPFAM" id="SSF52075">
    <property type="entry name" value="Outer arm dynein light chain 1"/>
    <property type="match status" value="1"/>
</dbReference>
<dbReference type="InterPro" id="IPR032675">
    <property type="entry name" value="LRR_dom_sf"/>
</dbReference>
<dbReference type="PANTHER" id="PTHR45973:SF19">
    <property type="entry name" value="DYNEIN AXONEMAL ASSEMBLY FACTOR 1"/>
    <property type="match status" value="1"/>
</dbReference>
<dbReference type="SMART" id="SM00365">
    <property type="entry name" value="LRR_SD22"/>
    <property type="match status" value="4"/>
</dbReference>
<dbReference type="OrthoDB" id="1904536at2759"/>
<dbReference type="GO" id="GO:0005930">
    <property type="term" value="C:axoneme"/>
    <property type="evidence" value="ECO:0007669"/>
    <property type="project" value="TreeGrafter"/>
</dbReference>
<comment type="similarity">
    <text evidence="2 10">Belongs to the DNAAF1 family.</text>
</comment>
<evidence type="ECO:0000256" key="5">
    <source>
        <dbReference type="ARBA" id="ARBA00022737"/>
    </source>
</evidence>
<evidence type="ECO:0000256" key="2">
    <source>
        <dbReference type="ARBA" id="ARBA00006453"/>
    </source>
</evidence>
<comment type="function">
    <text evidence="9 10">Cilium-specific protein required for the stability of the ciliary architecture. Plays a role in cytoplasmic preassembly of dynein arms. Involved in regulation of microtubule-based cilia and actin-based brush border microvilli.</text>
</comment>
<dbReference type="InterPro" id="IPR001611">
    <property type="entry name" value="Leu-rich_rpt"/>
</dbReference>
<reference evidence="12" key="1">
    <citation type="submission" date="2025-08" db="UniProtKB">
        <authorList>
            <consortium name="RefSeq"/>
        </authorList>
    </citation>
    <scope>IDENTIFICATION</scope>
    <source>
        <tissue evidence="12">Leukocyte</tissue>
    </source>
</reference>
<evidence type="ECO:0000256" key="1">
    <source>
        <dbReference type="ARBA" id="ARBA00004138"/>
    </source>
</evidence>
<evidence type="ECO:0000256" key="4">
    <source>
        <dbReference type="ARBA" id="ARBA00022614"/>
    </source>
</evidence>
<evidence type="ECO:0000256" key="9">
    <source>
        <dbReference type="ARBA" id="ARBA00046066"/>
    </source>
</evidence>
<evidence type="ECO:0000313" key="11">
    <source>
        <dbReference type="Proteomes" id="UP001732720"/>
    </source>
</evidence>
<keyword evidence="3" id="KW-0597">Phosphoprotein</keyword>